<dbReference type="InterPro" id="IPR003859">
    <property type="entry name" value="Galactosyl_T"/>
</dbReference>
<evidence type="ECO:0000256" key="5">
    <source>
        <dbReference type="ARBA" id="ARBA00022679"/>
    </source>
</evidence>
<dbReference type="Gene3D" id="3.90.550.10">
    <property type="entry name" value="Spore Coat Polysaccharide Biosynthesis Protein SpsA, Chain A"/>
    <property type="match status" value="1"/>
</dbReference>
<dbReference type="InterPro" id="IPR027995">
    <property type="entry name" value="Galactosyl_T_N"/>
</dbReference>
<dbReference type="InterPro" id="IPR027791">
    <property type="entry name" value="Galactosyl_T_C"/>
</dbReference>
<evidence type="ECO:0000256" key="1">
    <source>
        <dbReference type="ARBA" id="ARBA00004606"/>
    </source>
</evidence>
<sequence length="413" mass="45019">MRHRPQHLGPRSLARRHQRALAWLLGGAIVLTLMTLHGDNQLHRRAEAVQAHGQSGLNLGALDNEPDVLRTRRDPRPLLDAPVRGTKSPVPTNMDVVVERAASNWTQAGIRLAVLVPLWRSQGLVEPLLEHLHSHIQAQAGIADYRVHIVEQDPAQNFTPGLLVNVGLAVAAEVQALREEDVVVYQQPTLLPAGSVPYSLAPGQRFLHLATGQSFFGGRLPYPGYCGGAWAMRVGTFRELRGMANQYVGFEGLEDDLCHRVEQLTRNLTIPGLDPARGRFTNRDEAMVANHLAALHRPANQRLFRSRWQAGNGTREIADAVAGTAGDGLHALPEAWRERLAIREEAAHHTWWLLGGPPDADGWAGDGEPGDADANAATVTLLSRDARSDVGLGDTRALLSLAHGPIDYDDLLA</sequence>
<dbReference type="PANTHER" id="PTHR19300:SF57">
    <property type="entry name" value="BETA-1,4-N-ACETYLGALACTOSAMINYLTRANSFERASE"/>
    <property type="match status" value="1"/>
</dbReference>
<keyword evidence="5 15" id="KW-0808">Transferase</keyword>
<dbReference type="eggNOG" id="KOG3916">
    <property type="taxonomic scope" value="Eukaryota"/>
</dbReference>
<dbReference type="EMBL" id="KL662154">
    <property type="protein sequence ID" value="KFM27671.1"/>
    <property type="molecule type" value="Genomic_DNA"/>
</dbReference>
<dbReference type="STRING" id="3075.A0A087SPL7"/>
<evidence type="ECO:0000313" key="15">
    <source>
        <dbReference type="EMBL" id="KFM27671.1"/>
    </source>
</evidence>
<dbReference type="RefSeq" id="XP_011400658.1">
    <property type="nucleotide sequence ID" value="XM_011402356.1"/>
</dbReference>
<evidence type="ECO:0000256" key="9">
    <source>
        <dbReference type="ARBA" id="ARBA00023136"/>
    </source>
</evidence>
<dbReference type="SUPFAM" id="SSF53448">
    <property type="entry name" value="Nucleotide-diphospho-sugar transferases"/>
    <property type="match status" value="1"/>
</dbReference>
<keyword evidence="7" id="KW-0735">Signal-anchor</keyword>
<evidence type="ECO:0000256" key="7">
    <source>
        <dbReference type="ARBA" id="ARBA00022968"/>
    </source>
</evidence>
<organism evidence="15 16">
    <name type="scientific">Auxenochlorella protothecoides</name>
    <name type="common">Green microalga</name>
    <name type="synonym">Chlorella protothecoides</name>
    <dbReference type="NCBI Taxonomy" id="3075"/>
    <lineage>
        <taxon>Eukaryota</taxon>
        <taxon>Viridiplantae</taxon>
        <taxon>Chlorophyta</taxon>
        <taxon>core chlorophytes</taxon>
        <taxon>Trebouxiophyceae</taxon>
        <taxon>Chlorellales</taxon>
        <taxon>Chlorellaceae</taxon>
        <taxon>Auxenochlorella</taxon>
    </lineage>
</organism>
<evidence type="ECO:0000259" key="13">
    <source>
        <dbReference type="Pfam" id="PF02709"/>
    </source>
</evidence>
<feature type="transmembrane region" description="Helical" evidence="12">
    <location>
        <begin position="20"/>
        <end position="38"/>
    </location>
</feature>
<dbReference type="KEGG" id="apro:F751_5635"/>
<evidence type="ECO:0000256" key="6">
    <source>
        <dbReference type="ARBA" id="ARBA00022692"/>
    </source>
</evidence>
<evidence type="ECO:0000256" key="12">
    <source>
        <dbReference type="SAM" id="Phobius"/>
    </source>
</evidence>
<evidence type="ECO:0000256" key="11">
    <source>
        <dbReference type="SAM" id="MobiDB-lite"/>
    </source>
</evidence>
<comment type="pathway">
    <text evidence="2">Protein modification; protein glycosylation.</text>
</comment>
<evidence type="ECO:0000313" key="16">
    <source>
        <dbReference type="Proteomes" id="UP000028924"/>
    </source>
</evidence>
<evidence type="ECO:0000256" key="4">
    <source>
        <dbReference type="ARBA" id="ARBA00022676"/>
    </source>
</evidence>
<keyword evidence="16" id="KW-1185">Reference proteome</keyword>
<feature type="region of interest" description="Disordered" evidence="11">
    <location>
        <begin position="57"/>
        <end position="86"/>
    </location>
</feature>
<keyword evidence="4 15" id="KW-0328">Glycosyltransferase</keyword>
<dbReference type="AlphaFoldDB" id="A0A087SPL7"/>
<dbReference type="PRINTS" id="PR02050">
    <property type="entry name" value="B14GALTRFASE"/>
</dbReference>
<evidence type="ECO:0000256" key="10">
    <source>
        <dbReference type="ARBA" id="ARBA00023180"/>
    </source>
</evidence>
<feature type="domain" description="Galactosyltransferase N-terminal" evidence="14">
    <location>
        <begin position="108"/>
        <end position="173"/>
    </location>
</feature>
<dbReference type="Proteomes" id="UP000028924">
    <property type="component" value="Unassembled WGS sequence"/>
</dbReference>
<keyword evidence="9 12" id="KW-0472">Membrane</keyword>
<comment type="subcellular location">
    <subcellularLocation>
        <location evidence="1">Membrane</location>
        <topology evidence="1">Single-pass type II membrane protein</topology>
    </subcellularLocation>
</comment>
<gene>
    <name evidence="15" type="ORF">F751_5635</name>
</gene>
<keyword evidence="8 12" id="KW-1133">Transmembrane helix</keyword>
<protein>
    <submittedName>
        <fullName evidence="15">Beta-1,4-galactosyltransferase 4</fullName>
    </submittedName>
</protein>
<dbReference type="Pfam" id="PF13733">
    <property type="entry name" value="Glyco_transf_7N"/>
    <property type="match status" value="1"/>
</dbReference>
<dbReference type="OrthoDB" id="10016069at2759"/>
<dbReference type="InterPro" id="IPR029044">
    <property type="entry name" value="Nucleotide-diphossugar_trans"/>
</dbReference>
<evidence type="ECO:0000259" key="14">
    <source>
        <dbReference type="Pfam" id="PF13733"/>
    </source>
</evidence>
<comment type="similarity">
    <text evidence="3">Belongs to the glycosyltransferase 7 family.</text>
</comment>
<dbReference type="GO" id="GO:0016020">
    <property type="term" value="C:membrane"/>
    <property type="evidence" value="ECO:0007669"/>
    <property type="project" value="UniProtKB-SubCell"/>
</dbReference>
<accession>A0A087SPL7</accession>
<evidence type="ECO:0000256" key="2">
    <source>
        <dbReference type="ARBA" id="ARBA00004922"/>
    </source>
</evidence>
<feature type="domain" description="Galactosyltransferase C-terminal" evidence="13">
    <location>
        <begin position="208"/>
        <end position="270"/>
    </location>
</feature>
<proteinExistence type="inferred from homology"/>
<dbReference type="GO" id="GO:0005975">
    <property type="term" value="P:carbohydrate metabolic process"/>
    <property type="evidence" value="ECO:0007669"/>
    <property type="project" value="InterPro"/>
</dbReference>
<keyword evidence="10" id="KW-0325">Glycoprotein</keyword>
<keyword evidence="6 12" id="KW-0812">Transmembrane</keyword>
<dbReference type="UniPathway" id="UPA00378"/>
<feature type="compositionally biased region" description="Basic and acidic residues" evidence="11">
    <location>
        <begin position="67"/>
        <end position="77"/>
    </location>
</feature>
<dbReference type="PANTHER" id="PTHR19300">
    <property type="entry name" value="BETA-1,4-GALACTOSYLTRANSFERASE"/>
    <property type="match status" value="1"/>
</dbReference>
<evidence type="ECO:0000256" key="8">
    <source>
        <dbReference type="ARBA" id="ARBA00022989"/>
    </source>
</evidence>
<dbReference type="GO" id="GO:0005794">
    <property type="term" value="C:Golgi apparatus"/>
    <property type="evidence" value="ECO:0007669"/>
    <property type="project" value="TreeGrafter"/>
</dbReference>
<dbReference type="GO" id="GO:0008378">
    <property type="term" value="F:galactosyltransferase activity"/>
    <property type="evidence" value="ECO:0007669"/>
    <property type="project" value="TreeGrafter"/>
</dbReference>
<name>A0A087SPL7_AUXPR</name>
<dbReference type="Pfam" id="PF02709">
    <property type="entry name" value="Glyco_transf_7C"/>
    <property type="match status" value="1"/>
</dbReference>
<evidence type="ECO:0000256" key="3">
    <source>
        <dbReference type="ARBA" id="ARBA00005735"/>
    </source>
</evidence>
<dbReference type="GeneID" id="23617026"/>
<reference evidence="15 16" key="1">
    <citation type="journal article" date="2014" name="BMC Genomics">
        <title>Oil accumulation mechanisms of the oleaginous microalga Chlorella protothecoides revealed through its genome, transcriptomes, and proteomes.</title>
        <authorList>
            <person name="Gao C."/>
            <person name="Wang Y."/>
            <person name="Shen Y."/>
            <person name="Yan D."/>
            <person name="He X."/>
            <person name="Dai J."/>
            <person name="Wu Q."/>
        </authorList>
    </citation>
    <scope>NUCLEOTIDE SEQUENCE [LARGE SCALE GENOMIC DNA]</scope>
    <source>
        <strain evidence="15 16">0710</strain>
    </source>
</reference>